<protein>
    <submittedName>
        <fullName evidence="1">Uncharacterized protein</fullName>
    </submittedName>
</protein>
<evidence type="ECO:0000313" key="1">
    <source>
        <dbReference type="EMBL" id="GAF97181.1"/>
    </source>
</evidence>
<dbReference type="EMBL" id="BARS01010770">
    <property type="protein sequence ID" value="GAF97181.1"/>
    <property type="molecule type" value="Genomic_DNA"/>
</dbReference>
<proteinExistence type="predicted"/>
<accession>X0UCY6</accession>
<organism evidence="1">
    <name type="scientific">marine sediment metagenome</name>
    <dbReference type="NCBI Taxonomy" id="412755"/>
    <lineage>
        <taxon>unclassified sequences</taxon>
        <taxon>metagenomes</taxon>
        <taxon>ecological metagenomes</taxon>
    </lineage>
</organism>
<dbReference type="AlphaFoldDB" id="X0UCY6"/>
<sequence>MNIKPSEDELAVAVERFIDTYEDFRKAAKRLMSIMDSMNKKRNQELEALSGNSKQIHEFLIQIMDDKGQIGEKCFGIKCVAEKEKEQG</sequence>
<gene>
    <name evidence="1" type="ORF">S01H1_19842</name>
</gene>
<reference evidence="1" key="1">
    <citation type="journal article" date="2014" name="Front. Microbiol.">
        <title>High frequency of phylogenetically diverse reductive dehalogenase-homologous genes in deep subseafloor sedimentary metagenomes.</title>
        <authorList>
            <person name="Kawai M."/>
            <person name="Futagami T."/>
            <person name="Toyoda A."/>
            <person name="Takaki Y."/>
            <person name="Nishi S."/>
            <person name="Hori S."/>
            <person name="Arai W."/>
            <person name="Tsubouchi T."/>
            <person name="Morono Y."/>
            <person name="Uchiyama I."/>
            <person name="Ito T."/>
            <person name="Fujiyama A."/>
            <person name="Inagaki F."/>
            <person name="Takami H."/>
        </authorList>
    </citation>
    <scope>NUCLEOTIDE SEQUENCE</scope>
    <source>
        <strain evidence="1">Expedition CK06-06</strain>
    </source>
</reference>
<comment type="caution">
    <text evidence="1">The sequence shown here is derived from an EMBL/GenBank/DDBJ whole genome shotgun (WGS) entry which is preliminary data.</text>
</comment>
<name>X0UCY6_9ZZZZ</name>